<keyword evidence="1" id="KW-1133">Transmembrane helix</keyword>
<gene>
    <name evidence="2" type="ORF">SH580_06665</name>
</gene>
<feature type="transmembrane region" description="Helical" evidence="1">
    <location>
        <begin position="6"/>
        <end position="27"/>
    </location>
</feature>
<proteinExistence type="predicted"/>
<name>A0ABZ0RQX8_9BACT</name>
<dbReference type="NCBIfam" id="TIGR02532">
    <property type="entry name" value="IV_pilin_GFxxxE"/>
    <property type="match status" value="1"/>
</dbReference>
<evidence type="ECO:0000313" key="2">
    <source>
        <dbReference type="EMBL" id="WPJ97390.1"/>
    </source>
</evidence>
<evidence type="ECO:0000313" key="3">
    <source>
        <dbReference type="Proteomes" id="UP001324993"/>
    </source>
</evidence>
<dbReference type="RefSeq" id="WP_319834234.1">
    <property type="nucleotide sequence ID" value="NZ_CP138858.1"/>
</dbReference>
<dbReference type="InterPro" id="IPR012902">
    <property type="entry name" value="N_methyl_site"/>
</dbReference>
<dbReference type="InterPro" id="IPR045584">
    <property type="entry name" value="Pilin-like"/>
</dbReference>
<protein>
    <submittedName>
        <fullName evidence="2">Prepilin-type N-terminal cleavage/methylation domain-containing protein</fullName>
    </submittedName>
</protein>
<keyword evidence="1" id="KW-0812">Transmembrane</keyword>
<reference evidence="2 3" key="1">
    <citation type="submission" date="2023-11" db="EMBL/GenBank/DDBJ databases">
        <title>Coraliomargarita sp. nov., isolated from marine algae.</title>
        <authorList>
            <person name="Lee J.K."/>
            <person name="Baek J.H."/>
            <person name="Kim J.M."/>
            <person name="Choi D.G."/>
            <person name="Jeon C.O."/>
        </authorList>
    </citation>
    <scope>NUCLEOTIDE SEQUENCE [LARGE SCALE GENOMIC DNA]</scope>
    <source>
        <strain evidence="2 3">J2-16</strain>
    </source>
</reference>
<accession>A0ABZ0RQX8</accession>
<sequence>MAPRRAFTLIELLVTLAIIGILAAILIPTVGKVRERAKILEATADARSIMTAFKLYYATYGQWPTTNGKIFGSNTPGQEDWGKDAEFSDGEQVWDFITSMFKGGLGYDADGRARNPQQVAFAPFPEDKIIDGHIVDPWGNPFKFKLDVNNDGRIPRFLETHLDDPKKDQVWIGDTVIVWSRGPDGMDWRKEEAEDDPKTW</sequence>
<keyword evidence="3" id="KW-1185">Reference proteome</keyword>
<dbReference type="Pfam" id="PF07963">
    <property type="entry name" value="N_methyl"/>
    <property type="match status" value="1"/>
</dbReference>
<dbReference type="EMBL" id="CP138858">
    <property type="protein sequence ID" value="WPJ97390.1"/>
    <property type="molecule type" value="Genomic_DNA"/>
</dbReference>
<dbReference type="Gene3D" id="3.30.700.10">
    <property type="entry name" value="Glycoprotein, Type 4 Pilin"/>
    <property type="match status" value="1"/>
</dbReference>
<dbReference type="SUPFAM" id="SSF54523">
    <property type="entry name" value="Pili subunits"/>
    <property type="match status" value="1"/>
</dbReference>
<evidence type="ECO:0000256" key="1">
    <source>
        <dbReference type="SAM" id="Phobius"/>
    </source>
</evidence>
<dbReference type="PANTHER" id="PTHR30093">
    <property type="entry name" value="GENERAL SECRETION PATHWAY PROTEIN G"/>
    <property type="match status" value="1"/>
</dbReference>
<organism evidence="2 3">
    <name type="scientific">Coraliomargarita algicola</name>
    <dbReference type="NCBI Taxonomy" id="3092156"/>
    <lineage>
        <taxon>Bacteria</taxon>
        <taxon>Pseudomonadati</taxon>
        <taxon>Verrucomicrobiota</taxon>
        <taxon>Opitutia</taxon>
        <taxon>Puniceicoccales</taxon>
        <taxon>Coraliomargaritaceae</taxon>
        <taxon>Coraliomargarita</taxon>
    </lineage>
</organism>
<dbReference type="Proteomes" id="UP001324993">
    <property type="component" value="Chromosome"/>
</dbReference>
<keyword evidence="1" id="KW-0472">Membrane</keyword>